<keyword evidence="2" id="KW-1185">Reference proteome</keyword>
<dbReference type="AlphaFoldDB" id="A0A5B7ED02"/>
<sequence length="73" mass="8514">MQSQTLQEFSGHRCRLLQSVSGQVWRHGFGECIMPQNKFRCRRLLTLLTNSSLDAFRHFPNNSHNTATFRATF</sequence>
<reference evidence="1 2" key="1">
    <citation type="submission" date="2019-05" db="EMBL/GenBank/DDBJ databases">
        <title>Another draft genome of Portunus trituberculatus and its Hox gene families provides insights of decapod evolution.</title>
        <authorList>
            <person name="Jeong J.-H."/>
            <person name="Song I."/>
            <person name="Kim S."/>
            <person name="Choi T."/>
            <person name="Kim D."/>
            <person name="Ryu S."/>
            <person name="Kim W."/>
        </authorList>
    </citation>
    <scope>NUCLEOTIDE SEQUENCE [LARGE SCALE GENOMIC DNA]</scope>
    <source>
        <tissue evidence="1">Muscle</tissue>
    </source>
</reference>
<dbReference type="EMBL" id="VSRR010002368">
    <property type="protein sequence ID" value="MPC31096.1"/>
    <property type="molecule type" value="Genomic_DNA"/>
</dbReference>
<name>A0A5B7ED02_PORTR</name>
<proteinExistence type="predicted"/>
<dbReference type="Proteomes" id="UP000324222">
    <property type="component" value="Unassembled WGS sequence"/>
</dbReference>
<gene>
    <name evidence="1" type="ORF">E2C01_024375</name>
</gene>
<evidence type="ECO:0000313" key="2">
    <source>
        <dbReference type="Proteomes" id="UP000324222"/>
    </source>
</evidence>
<comment type="caution">
    <text evidence="1">The sequence shown here is derived from an EMBL/GenBank/DDBJ whole genome shotgun (WGS) entry which is preliminary data.</text>
</comment>
<organism evidence="1 2">
    <name type="scientific">Portunus trituberculatus</name>
    <name type="common">Swimming crab</name>
    <name type="synonym">Neptunus trituberculatus</name>
    <dbReference type="NCBI Taxonomy" id="210409"/>
    <lineage>
        <taxon>Eukaryota</taxon>
        <taxon>Metazoa</taxon>
        <taxon>Ecdysozoa</taxon>
        <taxon>Arthropoda</taxon>
        <taxon>Crustacea</taxon>
        <taxon>Multicrustacea</taxon>
        <taxon>Malacostraca</taxon>
        <taxon>Eumalacostraca</taxon>
        <taxon>Eucarida</taxon>
        <taxon>Decapoda</taxon>
        <taxon>Pleocyemata</taxon>
        <taxon>Brachyura</taxon>
        <taxon>Eubrachyura</taxon>
        <taxon>Portunoidea</taxon>
        <taxon>Portunidae</taxon>
        <taxon>Portuninae</taxon>
        <taxon>Portunus</taxon>
    </lineage>
</organism>
<accession>A0A5B7ED02</accession>
<evidence type="ECO:0000313" key="1">
    <source>
        <dbReference type="EMBL" id="MPC31096.1"/>
    </source>
</evidence>
<protein>
    <submittedName>
        <fullName evidence="1">Uncharacterized protein</fullName>
    </submittedName>
</protein>